<evidence type="ECO:0000256" key="1">
    <source>
        <dbReference type="ARBA" id="ARBA00004141"/>
    </source>
</evidence>
<organism evidence="6 7">
    <name type="scientific">Punctularia strigosozonata (strain HHB-11173)</name>
    <name type="common">White-rot fungus</name>
    <dbReference type="NCBI Taxonomy" id="741275"/>
    <lineage>
        <taxon>Eukaryota</taxon>
        <taxon>Fungi</taxon>
        <taxon>Dikarya</taxon>
        <taxon>Basidiomycota</taxon>
        <taxon>Agaricomycotina</taxon>
        <taxon>Agaricomycetes</taxon>
        <taxon>Corticiales</taxon>
        <taxon>Punctulariaceae</taxon>
        <taxon>Punctularia</taxon>
    </lineage>
</organism>
<feature type="transmembrane region" description="Helical" evidence="5">
    <location>
        <begin position="60"/>
        <end position="79"/>
    </location>
</feature>
<feature type="transmembrane region" description="Helical" evidence="5">
    <location>
        <begin position="314"/>
        <end position="333"/>
    </location>
</feature>
<keyword evidence="4 5" id="KW-0472">Membrane</keyword>
<feature type="transmembrane region" description="Helical" evidence="5">
    <location>
        <begin position="27"/>
        <end position="48"/>
    </location>
</feature>
<feature type="transmembrane region" description="Helical" evidence="5">
    <location>
        <begin position="132"/>
        <end position="153"/>
    </location>
</feature>
<protein>
    <recommendedName>
        <fullName evidence="8">C4-dicarboxylate transporter/malic acid transport protein</fullName>
    </recommendedName>
</protein>
<feature type="transmembrane region" description="Helical" evidence="5">
    <location>
        <begin position="165"/>
        <end position="184"/>
    </location>
</feature>
<evidence type="ECO:0000256" key="5">
    <source>
        <dbReference type="SAM" id="Phobius"/>
    </source>
</evidence>
<dbReference type="Pfam" id="PF03595">
    <property type="entry name" value="SLAC1"/>
    <property type="match status" value="1"/>
</dbReference>
<dbReference type="Gene3D" id="1.50.10.150">
    <property type="entry name" value="Voltage-dependent anion channel"/>
    <property type="match status" value="1"/>
</dbReference>
<evidence type="ECO:0000313" key="6">
    <source>
        <dbReference type="EMBL" id="EIN03576.1"/>
    </source>
</evidence>
<dbReference type="InterPro" id="IPR038665">
    <property type="entry name" value="Voltage-dep_anion_channel_sf"/>
</dbReference>
<dbReference type="Proteomes" id="UP000054196">
    <property type="component" value="Unassembled WGS sequence"/>
</dbReference>
<feature type="transmembrane region" description="Helical" evidence="5">
    <location>
        <begin position="345"/>
        <end position="369"/>
    </location>
</feature>
<evidence type="ECO:0000256" key="2">
    <source>
        <dbReference type="ARBA" id="ARBA00022692"/>
    </source>
</evidence>
<feature type="transmembrane region" description="Helical" evidence="5">
    <location>
        <begin position="196"/>
        <end position="221"/>
    </location>
</feature>
<dbReference type="eggNOG" id="ENOG502R08Y">
    <property type="taxonomic scope" value="Eukaryota"/>
</dbReference>
<dbReference type="GeneID" id="18881760"/>
<dbReference type="CDD" id="cd09317">
    <property type="entry name" value="TDT_Mae1_like"/>
    <property type="match status" value="1"/>
</dbReference>
<name>R7S2V0_PUNST</name>
<feature type="transmembrane region" description="Helical" evidence="5">
    <location>
        <begin position="275"/>
        <end position="302"/>
    </location>
</feature>
<dbReference type="KEGG" id="psq:PUNSTDRAFT_147009"/>
<sequence length="476" mass="52748">MSATPSPSATPVTTEHVGKLARRIHGWSWQAFPIGMGTGAVYVSLVDIHHQSSVLTHIETVFFFLNIVLFLLNTSTLALQAILYPRQSWRLIKDPAKGVFVPLIVLSFATIIIGIVNTAVPLGHVSTDTIYALFWTYVAFAVIVCFPMLMIWFNKPHDITTFTPAWAFLIFPMMLVGVVAFNVLDVIPATETRAIGVLLTGYFFQGLGTFMTLFYICIYFVRLMTTGFMDGQQANAAFVAVGPPGFTALALRNLGDHAREILPAHHLVSDNAGEIFYAASVLASLMLFGLAVFLFLFGALPWWSKIHIHLREILGCWSLTFPNVGWIATIRVLGDTFAISGFYTLHLVLVVAMCAVWLVLFVLTLAAFWKGKIFLDNDEDVLRDHRHFAVHAHILHEKGKSEAHRENDVHGHVMPALLHAPTPVRNDLEQGLRPTNCECRTASCSIGGVYYSSTAPTLVDVTDQTQMLRLATPRLP</sequence>
<dbReference type="OrthoDB" id="2901184at2759"/>
<keyword evidence="2 5" id="KW-0812">Transmembrane</keyword>
<proteinExistence type="predicted"/>
<dbReference type="RefSeq" id="XP_007389233.1">
    <property type="nucleotide sequence ID" value="XM_007389171.1"/>
</dbReference>
<dbReference type="HOGENOM" id="CLU_030057_3_0_1"/>
<dbReference type="PANTHER" id="PTHR31162:SF0">
    <property type="entry name" value="MALIC ACID TRANSPORT PROTEIN"/>
    <property type="match status" value="1"/>
</dbReference>
<dbReference type="GO" id="GO:0016020">
    <property type="term" value="C:membrane"/>
    <property type="evidence" value="ECO:0007669"/>
    <property type="project" value="UniProtKB-SubCell"/>
</dbReference>
<dbReference type="PANTHER" id="PTHR31162">
    <property type="entry name" value="MALIC ACID TRANSPORT PROTEIN-RELATED"/>
    <property type="match status" value="1"/>
</dbReference>
<keyword evidence="7" id="KW-1185">Reference proteome</keyword>
<evidence type="ECO:0000256" key="4">
    <source>
        <dbReference type="ARBA" id="ARBA00023136"/>
    </source>
</evidence>
<accession>R7S2V0</accession>
<evidence type="ECO:0008006" key="8">
    <source>
        <dbReference type="Google" id="ProtNLM"/>
    </source>
</evidence>
<dbReference type="InterPro" id="IPR030185">
    <property type="entry name" value="Mae1"/>
</dbReference>
<feature type="transmembrane region" description="Helical" evidence="5">
    <location>
        <begin position="99"/>
        <end position="120"/>
    </location>
</feature>
<gene>
    <name evidence="6" type="ORF">PUNSTDRAFT_147009</name>
</gene>
<keyword evidence="3 5" id="KW-1133">Transmembrane helix</keyword>
<dbReference type="AlphaFoldDB" id="R7S2V0"/>
<evidence type="ECO:0000256" key="3">
    <source>
        <dbReference type="ARBA" id="ARBA00022989"/>
    </source>
</evidence>
<dbReference type="InterPro" id="IPR004695">
    <property type="entry name" value="SLAC1/Mae1/Ssu1/TehA"/>
</dbReference>
<reference evidence="7" key="1">
    <citation type="journal article" date="2012" name="Science">
        <title>The Paleozoic origin of enzymatic lignin decomposition reconstructed from 31 fungal genomes.</title>
        <authorList>
            <person name="Floudas D."/>
            <person name="Binder M."/>
            <person name="Riley R."/>
            <person name="Barry K."/>
            <person name="Blanchette R.A."/>
            <person name="Henrissat B."/>
            <person name="Martinez A.T."/>
            <person name="Otillar R."/>
            <person name="Spatafora J.W."/>
            <person name="Yadav J.S."/>
            <person name="Aerts A."/>
            <person name="Benoit I."/>
            <person name="Boyd A."/>
            <person name="Carlson A."/>
            <person name="Copeland A."/>
            <person name="Coutinho P.M."/>
            <person name="de Vries R.P."/>
            <person name="Ferreira P."/>
            <person name="Findley K."/>
            <person name="Foster B."/>
            <person name="Gaskell J."/>
            <person name="Glotzer D."/>
            <person name="Gorecki P."/>
            <person name="Heitman J."/>
            <person name="Hesse C."/>
            <person name="Hori C."/>
            <person name="Igarashi K."/>
            <person name="Jurgens J.A."/>
            <person name="Kallen N."/>
            <person name="Kersten P."/>
            <person name="Kohler A."/>
            <person name="Kuees U."/>
            <person name="Kumar T.K.A."/>
            <person name="Kuo A."/>
            <person name="LaButti K."/>
            <person name="Larrondo L.F."/>
            <person name="Lindquist E."/>
            <person name="Ling A."/>
            <person name="Lombard V."/>
            <person name="Lucas S."/>
            <person name="Lundell T."/>
            <person name="Martin R."/>
            <person name="McLaughlin D.J."/>
            <person name="Morgenstern I."/>
            <person name="Morin E."/>
            <person name="Murat C."/>
            <person name="Nagy L.G."/>
            <person name="Nolan M."/>
            <person name="Ohm R.A."/>
            <person name="Patyshakuliyeva A."/>
            <person name="Rokas A."/>
            <person name="Ruiz-Duenas F.J."/>
            <person name="Sabat G."/>
            <person name="Salamov A."/>
            <person name="Samejima M."/>
            <person name="Schmutz J."/>
            <person name="Slot J.C."/>
            <person name="St John F."/>
            <person name="Stenlid J."/>
            <person name="Sun H."/>
            <person name="Sun S."/>
            <person name="Syed K."/>
            <person name="Tsang A."/>
            <person name="Wiebenga A."/>
            <person name="Young D."/>
            <person name="Pisabarro A."/>
            <person name="Eastwood D.C."/>
            <person name="Martin F."/>
            <person name="Cullen D."/>
            <person name="Grigoriev I.V."/>
            <person name="Hibbett D.S."/>
        </authorList>
    </citation>
    <scope>NUCLEOTIDE SEQUENCE [LARGE SCALE GENOMIC DNA]</scope>
    <source>
        <strain evidence="7">HHB-11173 SS5</strain>
    </source>
</reference>
<dbReference type="OMA" id="WIYYACE"/>
<dbReference type="EMBL" id="JH687561">
    <property type="protein sequence ID" value="EIN03576.1"/>
    <property type="molecule type" value="Genomic_DNA"/>
</dbReference>
<evidence type="ECO:0000313" key="7">
    <source>
        <dbReference type="Proteomes" id="UP000054196"/>
    </source>
</evidence>
<dbReference type="GO" id="GO:0015140">
    <property type="term" value="F:malate transmembrane transporter activity"/>
    <property type="evidence" value="ECO:0007669"/>
    <property type="project" value="InterPro"/>
</dbReference>
<comment type="subcellular location">
    <subcellularLocation>
        <location evidence="1">Membrane</location>
        <topology evidence="1">Multi-pass membrane protein</topology>
    </subcellularLocation>
</comment>